<evidence type="ECO:0000313" key="5">
    <source>
        <dbReference type="Proteomes" id="UP000831768"/>
    </source>
</evidence>
<dbReference type="InterPro" id="IPR050721">
    <property type="entry name" value="Trk_Ktr_HKT_K-transport"/>
</dbReference>
<keyword evidence="2" id="KW-0406">Ion transport</keyword>
<accession>A0A8U0A144</accession>
<dbReference type="RefSeq" id="WP_247992845.1">
    <property type="nucleotide sequence ID" value="NZ_CP096019.1"/>
</dbReference>
<evidence type="ECO:0000259" key="3">
    <source>
        <dbReference type="PROSITE" id="PS51201"/>
    </source>
</evidence>
<dbReference type="GeneID" id="71928255"/>
<dbReference type="Pfam" id="PF02254">
    <property type="entry name" value="TrkA_N"/>
    <property type="match status" value="1"/>
</dbReference>
<dbReference type="PROSITE" id="PS51201">
    <property type="entry name" value="RCK_N"/>
    <property type="match status" value="1"/>
</dbReference>
<evidence type="ECO:0000256" key="2">
    <source>
        <dbReference type="ARBA" id="ARBA00023065"/>
    </source>
</evidence>
<dbReference type="EMBL" id="CP096019">
    <property type="protein sequence ID" value="UPM42168.1"/>
    <property type="molecule type" value="Genomic_DNA"/>
</dbReference>
<keyword evidence="5" id="KW-1185">Reference proteome</keyword>
<feature type="domain" description="RCK N-terminal" evidence="3">
    <location>
        <begin position="1"/>
        <end position="120"/>
    </location>
</feature>
<dbReference type="Proteomes" id="UP000831768">
    <property type="component" value="Chromosome"/>
</dbReference>
<dbReference type="InterPro" id="IPR003148">
    <property type="entry name" value="RCK_N"/>
</dbReference>
<sequence>MHIVIIGGSAVGQTLAERLHTDRNEVVFVDENAHASEQAEKRGIDTHLIEDIRSVISVDSLDVDGTSIIIVATERDSTNLLIAQLVRNQFGVRRLIVRVNDPRNWSMFTDLGFDAVCSTGVLATALAEVVGAGPRMDVLHEDDT</sequence>
<dbReference type="InterPro" id="IPR036291">
    <property type="entry name" value="NAD(P)-bd_dom_sf"/>
</dbReference>
<dbReference type="PANTHER" id="PTHR43833">
    <property type="entry name" value="POTASSIUM CHANNEL PROTEIN 2-RELATED-RELATED"/>
    <property type="match status" value="1"/>
</dbReference>
<evidence type="ECO:0000313" key="4">
    <source>
        <dbReference type="EMBL" id="UPM42168.1"/>
    </source>
</evidence>
<dbReference type="PANTHER" id="PTHR43833:SF5">
    <property type="entry name" value="TRK SYSTEM POTASSIUM UPTAKE PROTEIN TRKA"/>
    <property type="match status" value="1"/>
</dbReference>
<gene>
    <name evidence="4" type="ORF">MW046_09370</name>
</gene>
<dbReference type="GO" id="GO:0006813">
    <property type="term" value="P:potassium ion transport"/>
    <property type="evidence" value="ECO:0007669"/>
    <property type="project" value="InterPro"/>
</dbReference>
<keyword evidence="1" id="KW-0813">Transport</keyword>
<protein>
    <submittedName>
        <fullName evidence="4">NAD-binding protein</fullName>
    </submittedName>
</protein>
<dbReference type="Gene3D" id="3.40.50.720">
    <property type="entry name" value="NAD(P)-binding Rossmann-like Domain"/>
    <property type="match status" value="1"/>
</dbReference>
<dbReference type="AlphaFoldDB" id="A0A8U0A144"/>
<reference evidence="4" key="1">
    <citation type="submission" date="2022-04" db="EMBL/GenBank/DDBJ databases">
        <title>Halocatena sp. nov., isolated from a salt lake.</title>
        <authorList>
            <person name="Cui H.-L."/>
        </authorList>
    </citation>
    <scope>NUCLEOTIDE SEQUENCE</scope>
    <source>
        <strain evidence="4">AD-1</strain>
    </source>
</reference>
<organism evidence="4 5">
    <name type="scientific">Halocatena salina</name>
    <dbReference type="NCBI Taxonomy" id="2934340"/>
    <lineage>
        <taxon>Archaea</taxon>
        <taxon>Methanobacteriati</taxon>
        <taxon>Methanobacteriota</taxon>
        <taxon>Stenosarchaea group</taxon>
        <taxon>Halobacteria</taxon>
        <taxon>Halobacteriales</taxon>
        <taxon>Natronomonadaceae</taxon>
        <taxon>Halocatena</taxon>
    </lineage>
</organism>
<dbReference type="SUPFAM" id="SSF51735">
    <property type="entry name" value="NAD(P)-binding Rossmann-fold domains"/>
    <property type="match status" value="1"/>
</dbReference>
<proteinExistence type="predicted"/>
<name>A0A8U0A144_9EURY</name>
<dbReference type="KEGG" id="haad:MW046_09370"/>
<evidence type="ECO:0000256" key="1">
    <source>
        <dbReference type="ARBA" id="ARBA00022448"/>
    </source>
</evidence>